<organism evidence="1 2">
    <name type="scientific">Racocetra fulgida</name>
    <dbReference type="NCBI Taxonomy" id="60492"/>
    <lineage>
        <taxon>Eukaryota</taxon>
        <taxon>Fungi</taxon>
        <taxon>Fungi incertae sedis</taxon>
        <taxon>Mucoromycota</taxon>
        <taxon>Glomeromycotina</taxon>
        <taxon>Glomeromycetes</taxon>
        <taxon>Diversisporales</taxon>
        <taxon>Gigasporaceae</taxon>
        <taxon>Racocetra</taxon>
    </lineage>
</organism>
<proteinExistence type="predicted"/>
<evidence type="ECO:0000313" key="2">
    <source>
        <dbReference type="Proteomes" id="UP000789396"/>
    </source>
</evidence>
<keyword evidence="2" id="KW-1185">Reference proteome</keyword>
<evidence type="ECO:0000313" key="1">
    <source>
        <dbReference type="EMBL" id="CAG8542446.1"/>
    </source>
</evidence>
<sequence>MPTTEGFGKILWNLNLNEIESKVNLLRKLENPPHSNLIEGLLQIILALDIFLDTSLQSSESDNFYIVVYNAVHLDSGEIYEL</sequence>
<dbReference type="OrthoDB" id="2388998at2759"/>
<name>A0A9N9AU76_9GLOM</name>
<protein>
    <submittedName>
        <fullName evidence="1">9131_t:CDS:1</fullName>
    </submittedName>
</protein>
<dbReference type="Proteomes" id="UP000789396">
    <property type="component" value="Unassembled WGS sequence"/>
</dbReference>
<dbReference type="EMBL" id="CAJVPZ010004187">
    <property type="protein sequence ID" value="CAG8542446.1"/>
    <property type="molecule type" value="Genomic_DNA"/>
</dbReference>
<comment type="caution">
    <text evidence="1">The sequence shown here is derived from an EMBL/GenBank/DDBJ whole genome shotgun (WGS) entry which is preliminary data.</text>
</comment>
<dbReference type="AlphaFoldDB" id="A0A9N9AU76"/>
<accession>A0A9N9AU76</accession>
<reference evidence="1" key="1">
    <citation type="submission" date="2021-06" db="EMBL/GenBank/DDBJ databases">
        <authorList>
            <person name="Kallberg Y."/>
            <person name="Tangrot J."/>
            <person name="Rosling A."/>
        </authorList>
    </citation>
    <scope>NUCLEOTIDE SEQUENCE</scope>
    <source>
        <strain evidence="1">IN212</strain>
    </source>
</reference>
<gene>
    <name evidence="1" type="ORF">RFULGI_LOCUS4283</name>
</gene>